<dbReference type="GeneID" id="18760074"/>
<dbReference type="EMBL" id="JH921435">
    <property type="protein sequence ID" value="EKD17770.1"/>
    <property type="molecule type" value="Genomic_DNA"/>
</dbReference>
<dbReference type="KEGG" id="mbe:MBM_04139"/>
<feature type="chain" id="PRO_5003854464" description="Small secreted protein" evidence="1">
    <location>
        <begin position="25"/>
        <end position="118"/>
    </location>
</feature>
<evidence type="ECO:0000256" key="1">
    <source>
        <dbReference type="SAM" id="SignalP"/>
    </source>
</evidence>
<proteinExistence type="predicted"/>
<accession>K1WJE0</accession>
<name>K1WJE0_MARBU</name>
<dbReference type="AlphaFoldDB" id="K1WJE0"/>
<dbReference type="RefSeq" id="XP_007292028.1">
    <property type="nucleotide sequence ID" value="XM_007291966.1"/>
</dbReference>
<keyword evidence="1" id="KW-0732">Signal</keyword>
<protein>
    <recommendedName>
        <fullName evidence="4">Small secreted protein</fullName>
    </recommendedName>
</protein>
<dbReference type="HOGENOM" id="CLU_164164_0_0_1"/>
<feature type="signal peptide" evidence="1">
    <location>
        <begin position="1"/>
        <end position="24"/>
    </location>
</feature>
<evidence type="ECO:0000313" key="3">
    <source>
        <dbReference type="Proteomes" id="UP000006753"/>
    </source>
</evidence>
<dbReference type="OrthoDB" id="5401396at2759"/>
<keyword evidence="3" id="KW-1185">Reference proteome</keyword>
<reference evidence="2 3" key="1">
    <citation type="journal article" date="2012" name="BMC Genomics">
        <title>Sequencing the genome of Marssonina brunnea reveals fungus-poplar co-evolution.</title>
        <authorList>
            <person name="Zhu S."/>
            <person name="Cao Y.-Z."/>
            <person name="Jiang C."/>
            <person name="Tan B.-Y."/>
            <person name="Wang Z."/>
            <person name="Feng S."/>
            <person name="Zhang L."/>
            <person name="Su X.-H."/>
            <person name="Brejova B."/>
            <person name="Vinar T."/>
            <person name="Xu M."/>
            <person name="Wang M.-X."/>
            <person name="Zhang S.-G."/>
            <person name="Huang M.-R."/>
            <person name="Wu R."/>
            <person name="Zhou Y."/>
        </authorList>
    </citation>
    <scope>NUCLEOTIDE SEQUENCE [LARGE SCALE GENOMIC DNA]</scope>
    <source>
        <strain evidence="2 3">MB_m1</strain>
    </source>
</reference>
<organism evidence="2 3">
    <name type="scientific">Marssonina brunnea f. sp. multigermtubi (strain MB_m1)</name>
    <name type="common">Marssonina leaf spot fungus</name>
    <dbReference type="NCBI Taxonomy" id="1072389"/>
    <lineage>
        <taxon>Eukaryota</taxon>
        <taxon>Fungi</taxon>
        <taxon>Dikarya</taxon>
        <taxon>Ascomycota</taxon>
        <taxon>Pezizomycotina</taxon>
        <taxon>Leotiomycetes</taxon>
        <taxon>Helotiales</taxon>
        <taxon>Drepanopezizaceae</taxon>
        <taxon>Drepanopeziza</taxon>
    </lineage>
</organism>
<dbReference type="InParanoid" id="K1WJE0"/>
<gene>
    <name evidence="2" type="ORF">MBM_04139</name>
</gene>
<evidence type="ECO:0008006" key="4">
    <source>
        <dbReference type="Google" id="ProtNLM"/>
    </source>
</evidence>
<evidence type="ECO:0000313" key="2">
    <source>
        <dbReference type="EMBL" id="EKD17770.1"/>
    </source>
</evidence>
<sequence length="118" mass="12507">MMFNSVFAAVLALAATAVAAPAEAAPTVGSVQFCRGADFVDCGDINFTYGICSTFGGHYHDNSATSLDTKGPTCMFYVDEYCKSTSGFFSATGRVDLSKNKAYEFANDAISSVYCEKP</sequence>
<dbReference type="Proteomes" id="UP000006753">
    <property type="component" value="Unassembled WGS sequence"/>
</dbReference>